<gene>
    <name evidence="1" type="ORF">AB0K36_04770</name>
</gene>
<accession>A0ABV3HNE5</accession>
<comment type="caution">
    <text evidence="1">The sequence shown here is derived from an EMBL/GenBank/DDBJ whole genome shotgun (WGS) entry which is preliminary data.</text>
</comment>
<sequence>MTTIDVDRLVAVGRTWLTDVAPGANLNVVELDDGAGVCVVHAVRGGGKVYVAPDGTVLFAGSSVTFEAGLGAFLDGARTAPEGARPVAQ</sequence>
<protein>
    <submittedName>
        <fullName evidence="1">Uncharacterized protein</fullName>
    </submittedName>
</protein>
<organism evidence="1 2">
    <name type="scientific">Streptomyces kurssanovii</name>
    <dbReference type="NCBI Taxonomy" id="67312"/>
    <lineage>
        <taxon>Bacteria</taxon>
        <taxon>Bacillati</taxon>
        <taxon>Actinomycetota</taxon>
        <taxon>Actinomycetes</taxon>
        <taxon>Kitasatosporales</taxon>
        <taxon>Streptomycetaceae</taxon>
        <taxon>Streptomyces</taxon>
    </lineage>
</organism>
<dbReference type="Proteomes" id="UP001552521">
    <property type="component" value="Unassembled WGS sequence"/>
</dbReference>
<proteinExistence type="predicted"/>
<dbReference type="RefSeq" id="WP_364588279.1">
    <property type="nucleotide sequence ID" value="NZ_JBFAQK010000003.1"/>
</dbReference>
<keyword evidence="2" id="KW-1185">Reference proteome</keyword>
<name>A0ABV3HNE5_9ACTN</name>
<evidence type="ECO:0000313" key="2">
    <source>
        <dbReference type="Proteomes" id="UP001552521"/>
    </source>
</evidence>
<reference evidence="1 2" key="1">
    <citation type="submission" date="2024-06" db="EMBL/GenBank/DDBJ databases">
        <title>The Natural Products Discovery Center: Release of the First 8490 Sequenced Strains for Exploring Actinobacteria Biosynthetic Diversity.</title>
        <authorList>
            <person name="Kalkreuter E."/>
            <person name="Kautsar S.A."/>
            <person name="Yang D."/>
            <person name="Bader C.D."/>
            <person name="Teijaro C.N."/>
            <person name="Fluegel L."/>
            <person name="Davis C.M."/>
            <person name="Simpson J.R."/>
            <person name="Lauterbach L."/>
            <person name="Steele A.D."/>
            <person name="Gui C."/>
            <person name="Meng S."/>
            <person name="Li G."/>
            <person name="Viehrig K."/>
            <person name="Ye F."/>
            <person name="Su P."/>
            <person name="Kiefer A.F."/>
            <person name="Nichols A."/>
            <person name="Cepeda A.J."/>
            <person name="Yan W."/>
            <person name="Fan B."/>
            <person name="Jiang Y."/>
            <person name="Adhikari A."/>
            <person name="Zheng C.-J."/>
            <person name="Schuster L."/>
            <person name="Cowan T.M."/>
            <person name="Smanski M.J."/>
            <person name="Chevrette M.G."/>
            <person name="De Carvalho L.P.S."/>
            <person name="Shen B."/>
        </authorList>
    </citation>
    <scope>NUCLEOTIDE SEQUENCE [LARGE SCALE GENOMIC DNA]</scope>
    <source>
        <strain evidence="1 2">NPDC049344</strain>
    </source>
</reference>
<evidence type="ECO:0000313" key="1">
    <source>
        <dbReference type="EMBL" id="MEV4680089.1"/>
    </source>
</evidence>
<dbReference type="EMBL" id="JBFAQK010000003">
    <property type="protein sequence ID" value="MEV4680089.1"/>
    <property type="molecule type" value="Genomic_DNA"/>
</dbReference>